<protein>
    <recommendedName>
        <fullName evidence="3">DUF4258 domain-containing protein</fullName>
    </recommendedName>
</protein>
<accession>A0A7Y0LW62</accession>
<dbReference type="EMBL" id="JABCJJ010000003">
    <property type="protein sequence ID" value="NMR19180.1"/>
    <property type="molecule type" value="Genomic_DNA"/>
</dbReference>
<dbReference type="RefSeq" id="WP_169323286.1">
    <property type="nucleotide sequence ID" value="NZ_JABCJJ010000003.1"/>
</dbReference>
<dbReference type="Proteomes" id="UP000562124">
    <property type="component" value="Unassembled WGS sequence"/>
</dbReference>
<evidence type="ECO:0000313" key="2">
    <source>
        <dbReference type="Proteomes" id="UP000562124"/>
    </source>
</evidence>
<reference evidence="1 2" key="1">
    <citation type="submission" date="2020-04" db="EMBL/GenBank/DDBJ databases">
        <title>Sequencing and Assembly of C. fimi.</title>
        <authorList>
            <person name="Ramsey A.R."/>
        </authorList>
    </citation>
    <scope>NUCLEOTIDE SEQUENCE [LARGE SCALE GENOMIC DNA]</scope>
    <source>
        <strain evidence="1 2">SB</strain>
    </source>
</reference>
<dbReference type="AlphaFoldDB" id="A0A7Y0LW62"/>
<comment type="caution">
    <text evidence="1">The sequence shown here is derived from an EMBL/GenBank/DDBJ whole genome shotgun (WGS) entry which is preliminary data.</text>
</comment>
<keyword evidence="2" id="KW-1185">Reference proteome</keyword>
<proteinExistence type="predicted"/>
<evidence type="ECO:0008006" key="3">
    <source>
        <dbReference type="Google" id="ProtNLM"/>
    </source>
</evidence>
<organism evidence="1 2">
    <name type="scientific">Cellulomonas fimi</name>
    <dbReference type="NCBI Taxonomy" id="1708"/>
    <lineage>
        <taxon>Bacteria</taxon>
        <taxon>Bacillati</taxon>
        <taxon>Actinomycetota</taxon>
        <taxon>Actinomycetes</taxon>
        <taxon>Micrococcales</taxon>
        <taxon>Cellulomonadaceae</taxon>
        <taxon>Cellulomonas</taxon>
    </lineage>
</organism>
<gene>
    <name evidence="1" type="ORF">HIR71_02930</name>
</gene>
<name>A0A7Y0LW62_CELFI</name>
<sequence length="106" mass="12072">MTAVADIRSTVGWSLCPHARQKARIRGVSVRSILEVIAAPEVTYSAFDYGHGRFVYQRGDLAIVVIPERRTVVTVLWRRGEQWTDEEFAQRSIAPPARRARYARAM</sequence>
<evidence type="ECO:0000313" key="1">
    <source>
        <dbReference type="EMBL" id="NMR19180.1"/>
    </source>
</evidence>